<dbReference type="EMBL" id="ML742031">
    <property type="protein sequence ID" value="KAE8154246.1"/>
    <property type="molecule type" value="Genomic_DNA"/>
</dbReference>
<gene>
    <name evidence="1" type="ORF">BDV25DRAFT_148148</name>
</gene>
<dbReference type="Proteomes" id="UP000325780">
    <property type="component" value="Unassembled WGS sequence"/>
</dbReference>
<reference evidence="1 2" key="1">
    <citation type="submission" date="2019-04" db="EMBL/GenBank/DDBJ databases">
        <title>Friends and foes A comparative genomics study of 23 Aspergillus species from section Flavi.</title>
        <authorList>
            <consortium name="DOE Joint Genome Institute"/>
            <person name="Kjaerbolling I."/>
            <person name="Vesth T."/>
            <person name="Frisvad J.C."/>
            <person name="Nybo J.L."/>
            <person name="Theobald S."/>
            <person name="Kildgaard S."/>
            <person name="Isbrandt T."/>
            <person name="Kuo A."/>
            <person name="Sato A."/>
            <person name="Lyhne E.K."/>
            <person name="Kogle M.E."/>
            <person name="Wiebenga A."/>
            <person name="Kun R.S."/>
            <person name="Lubbers R.J."/>
            <person name="Makela M.R."/>
            <person name="Barry K."/>
            <person name="Chovatia M."/>
            <person name="Clum A."/>
            <person name="Daum C."/>
            <person name="Haridas S."/>
            <person name="He G."/>
            <person name="LaButti K."/>
            <person name="Lipzen A."/>
            <person name="Mondo S."/>
            <person name="Riley R."/>
            <person name="Salamov A."/>
            <person name="Simmons B.A."/>
            <person name="Magnuson J.K."/>
            <person name="Henrissat B."/>
            <person name="Mortensen U.H."/>
            <person name="Larsen T.O."/>
            <person name="Devries R.P."/>
            <person name="Grigoriev I.V."/>
            <person name="Machida M."/>
            <person name="Baker S.E."/>
            <person name="Andersen M.R."/>
        </authorList>
    </citation>
    <scope>NUCLEOTIDE SEQUENCE [LARGE SCALE GENOMIC DNA]</scope>
    <source>
        <strain evidence="1 2">IBT 18842</strain>
    </source>
</reference>
<protein>
    <submittedName>
        <fullName evidence="1">Uncharacterized protein</fullName>
    </submittedName>
</protein>
<sequence>MSPVIKSSPARIQSDQSNCSYSYHIQRHACASPHFHKSTELHQTSISSRMYGANNSKMEHISDLHAYDSPLERSYVYIC</sequence>
<organism evidence="1 2">
    <name type="scientific">Aspergillus avenaceus</name>
    <dbReference type="NCBI Taxonomy" id="36643"/>
    <lineage>
        <taxon>Eukaryota</taxon>
        <taxon>Fungi</taxon>
        <taxon>Dikarya</taxon>
        <taxon>Ascomycota</taxon>
        <taxon>Pezizomycotina</taxon>
        <taxon>Eurotiomycetes</taxon>
        <taxon>Eurotiomycetidae</taxon>
        <taxon>Eurotiales</taxon>
        <taxon>Aspergillaceae</taxon>
        <taxon>Aspergillus</taxon>
        <taxon>Aspergillus subgen. Circumdati</taxon>
    </lineage>
</organism>
<dbReference type="AlphaFoldDB" id="A0A5N6U6L7"/>
<evidence type="ECO:0000313" key="1">
    <source>
        <dbReference type="EMBL" id="KAE8154246.1"/>
    </source>
</evidence>
<proteinExistence type="predicted"/>
<accession>A0A5N6U6L7</accession>
<keyword evidence="2" id="KW-1185">Reference proteome</keyword>
<name>A0A5N6U6L7_ASPAV</name>
<evidence type="ECO:0000313" key="2">
    <source>
        <dbReference type="Proteomes" id="UP000325780"/>
    </source>
</evidence>